<dbReference type="Proteomes" id="UP000426246">
    <property type="component" value="Chromosome"/>
</dbReference>
<dbReference type="Pfam" id="PF19654">
    <property type="entry name" value="DUF6157"/>
    <property type="match status" value="1"/>
</dbReference>
<protein>
    <submittedName>
        <fullName evidence="1">Uncharacterized protein</fullName>
    </submittedName>
</protein>
<dbReference type="InterPro" id="IPR046155">
    <property type="entry name" value="DUF6157"/>
</dbReference>
<evidence type="ECO:0000313" key="2">
    <source>
        <dbReference type="Proteomes" id="UP000426246"/>
    </source>
</evidence>
<dbReference type="KEGG" id="ppsc:EHS13_03115"/>
<dbReference type="RefSeq" id="WP_155698962.1">
    <property type="nucleotide sequence ID" value="NZ_CP034235.1"/>
</dbReference>
<name>A0A6B8RF33_9BACL</name>
<dbReference type="OrthoDB" id="2361182at2"/>
<dbReference type="EMBL" id="CP034235">
    <property type="protein sequence ID" value="QGQ93966.1"/>
    <property type="molecule type" value="Genomic_DNA"/>
</dbReference>
<gene>
    <name evidence="1" type="ORF">EHS13_03115</name>
</gene>
<accession>A0A6B8RF33</accession>
<sequence length="147" mass="17144">MSIEETKTITDTFVRVSPDSSAEHSRVPISKNETKSVHQIQYELLTERPYYYTHEELIFQVHLRHKSIPTDDPEISLESVREQLFSKSHACLRASMLPKQYGWGVHYDAKGRIALYGMESPEYSEFLENNEDKLTIHNAMRNKRASK</sequence>
<dbReference type="AlphaFoldDB" id="A0A6B8RF33"/>
<reference evidence="2" key="1">
    <citation type="submission" date="2018-11" db="EMBL/GenBank/DDBJ databases">
        <title>Complete genome sequence of Paenibacillus sp. ML311-T8.</title>
        <authorList>
            <person name="Nam Y.-D."/>
            <person name="Kang J."/>
            <person name="Chung W.-H."/>
            <person name="Park Y.S."/>
        </authorList>
    </citation>
    <scope>NUCLEOTIDE SEQUENCE [LARGE SCALE GENOMIC DNA]</scope>
    <source>
        <strain evidence="2">ML311-T8</strain>
    </source>
</reference>
<keyword evidence="2" id="KW-1185">Reference proteome</keyword>
<proteinExistence type="predicted"/>
<organism evidence="1 2">
    <name type="scientific">Paenibacillus psychroresistens</name>
    <dbReference type="NCBI Taxonomy" id="1778678"/>
    <lineage>
        <taxon>Bacteria</taxon>
        <taxon>Bacillati</taxon>
        <taxon>Bacillota</taxon>
        <taxon>Bacilli</taxon>
        <taxon>Bacillales</taxon>
        <taxon>Paenibacillaceae</taxon>
        <taxon>Paenibacillus</taxon>
    </lineage>
</organism>
<evidence type="ECO:0000313" key="1">
    <source>
        <dbReference type="EMBL" id="QGQ93966.1"/>
    </source>
</evidence>